<name>A0A316ZLG9_9BASI</name>
<dbReference type="Pfam" id="PF22580">
    <property type="entry name" value="KYNU_C"/>
    <property type="match status" value="1"/>
</dbReference>
<dbReference type="Proteomes" id="UP000245946">
    <property type="component" value="Unassembled WGS sequence"/>
</dbReference>
<dbReference type="Pfam" id="PF00266">
    <property type="entry name" value="Aminotran_5"/>
    <property type="match status" value="1"/>
</dbReference>
<dbReference type="GO" id="GO:0043420">
    <property type="term" value="P:anthranilate metabolic process"/>
    <property type="evidence" value="ECO:0007669"/>
    <property type="project" value="UniProtKB-UniRule"/>
</dbReference>
<dbReference type="GO" id="GO:0019805">
    <property type="term" value="P:quinolinate biosynthetic process"/>
    <property type="evidence" value="ECO:0007669"/>
    <property type="project" value="UniProtKB-UniRule"/>
</dbReference>
<comment type="pathway">
    <text evidence="4">Cofactor biosynthesis; NAD(+) biosynthesis; quinolinate from L-kynurenine: step 2/3.</text>
</comment>
<dbReference type="GO" id="GO:0034354">
    <property type="term" value="P:'de novo' NAD+ biosynthetic process from L-tryptophan"/>
    <property type="evidence" value="ECO:0007669"/>
    <property type="project" value="UniProtKB-UniRule"/>
</dbReference>
<comment type="pathway">
    <text evidence="4">Amino-acid degradation; L-kynurenine degradation; L-alanine and anthranilate from L-kynurenine: step 1/1.</text>
</comment>
<comment type="subcellular location">
    <subcellularLocation>
        <location evidence="4">Cytoplasm</location>
    </subcellularLocation>
</comment>
<comment type="catalytic activity">
    <reaction evidence="4">
        <text>3-hydroxy-L-kynurenine + H2O = 3-hydroxyanthranilate + L-alanine + H(+)</text>
        <dbReference type="Rhea" id="RHEA:25143"/>
        <dbReference type="ChEBI" id="CHEBI:15377"/>
        <dbReference type="ChEBI" id="CHEBI:15378"/>
        <dbReference type="ChEBI" id="CHEBI:36559"/>
        <dbReference type="ChEBI" id="CHEBI:57972"/>
        <dbReference type="ChEBI" id="CHEBI:58125"/>
    </reaction>
</comment>
<keyword evidence="6" id="KW-0808">Transferase</keyword>
<dbReference type="AlphaFoldDB" id="A0A316ZLG9"/>
<reference evidence="6 7" key="1">
    <citation type="journal article" date="2018" name="Mol. Biol. Evol.">
        <title>Broad Genomic Sampling Reveals a Smut Pathogenic Ancestry of the Fungal Clade Ustilaginomycotina.</title>
        <authorList>
            <person name="Kijpornyongpan T."/>
            <person name="Mondo S.J."/>
            <person name="Barry K."/>
            <person name="Sandor L."/>
            <person name="Lee J."/>
            <person name="Lipzen A."/>
            <person name="Pangilinan J."/>
            <person name="LaButti K."/>
            <person name="Hainaut M."/>
            <person name="Henrissat B."/>
            <person name="Grigoriev I.V."/>
            <person name="Spatafora J.W."/>
            <person name="Aime M.C."/>
        </authorList>
    </citation>
    <scope>NUCLEOTIDE SEQUENCE [LARGE SCALE GENOMIC DNA]</scope>
    <source>
        <strain evidence="6 7">MCA 4186</strain>
    </source>
</reference>
<dbReference type="GO" id="GO:0005737">
    <property type="term" value="C:cytoplasm"/>
    <property type="evidence" value="ECO:0007669"/>
    <property type="project" value="UniProtKB-SubCell"/>
</dbReference>
<evidence type="ECO:0000259" key="5">
    <source>
        <dbReference type="Pfam" id="PF00266"/>
    </source>
</evidence>
<dbReference type="InterPro" id="IPR015421">
    <property type="entry name" value="PyrdxlP-dep_Trfase_major"/>
</dbReference>
<dbReference type="STRING" id="58919.A0A316ZLG9"/>
<dbReference type="InterPro" id="IPR010111">
    <property type="entry name" value="Kynureninase"/>
</dbReference>
<evidence type="ECO:0000256" key="4">
    <source>
        <dbReference type="HAMAP-Rule" id="MF_03017"/>
    </source>
</evidence>
<dbReference type="InterPro" id="IPR000192">
    <property type="entry name" value="Aminotrans_V_dom"/>
</dbReference>
<dbReference type="EC" id="3.7.1.3" evidence="4"/>
<dbReference type="UniPathway" id="UPA00253">
    <property type="reaction ID" value="UER00329"/>
</dbReference>
<dbReference type="PANTHER" id="PTHR14084">
    <property type="entry name" value="KYNURENINASE"/>
    <property type="match status" value="1"/>
</dbReference>
<feature type="binding site" evidence="4">
    <location>
        <begin position="184"/>
        <end position="187"/>
    </location>
    <ligand>
        <name>pyridoxal 5'-phosphate</name>
        <dbReference type="ChEBI" id="CHEBI:597326"/>
    </ligand>
</feature>
<sequence>MSPSAAPSTSAEATLAFDVAAFQDELAGLASKHQLASTFDAGLAAALDSSDALSPMRQQYILPSMSDAGVAEASSSEPALYLCGNSLGPLSRRGQQIVTEELGAWGQKGVLGHWDHPRGRPWTKQEERVGRLMSDVVGAKPSEVTAMATLTGNLHTMLSTFYRPAKPLQGGQPRHKIIYEARAFPSDQYALASAVALAGFDPRDALVPLHPRSGESTLRTEDVLAAMEAEKEAVLVMMGGIQYFTGQLFDISTITRRGHELGLMVGWDLAHAFANVPLALHDWDVDFAVWCTYKYGSSGPGGIAGVFVHERWGSMGMKTSIGKAGESAAAGAQGLLRPAGWWGHKKSTRFTMPDSFDAMDGAAGWQTSNPSMLDIASLLGSLETLAQAPGMLKSELADLDIGSEEHGAAVEARTGQVGMGLIMPALRTKSVRLTAYLEHLLTRPDFLPGSNADAIEVLTPREPSARGSQLSIRITDRRGAAEAEAQAKAQAEASAGLATGEVPPPIATTTLVARAHKRAQQEAGLIADVRNPDVMRLAPLAQFSTFADVHAAAEGLRKALLAEL</sequence>
<dbReference type="GO" id="GO:0019441">
    <property type="term" value="P:L-tryptophan catabolic process to kynurenine"/>
    <property type="evidence" value="ECO:0007669"/>
    <property type="project" value="TreeGrafter"/>
</dbReference>
<dbReference type="Gene3D" id="3.40.640.10">
    <property type="entry name" value="Type I PLP-dependent aspartate aminotransferase-like (Major domain)"/>
    <property type="match status" value="1"/>
</dbReference>
<feature type="modified residue" description="N6-(pyridoxal phosphate)lysine" evidence="4">
    <location>
        <position position="294"/>
    </location>
</feature>
<keyword evidence="4" id="KW-0963">Cytoplasm</keyword>
<feature type="binding site" evidence="4">
    <location>
        <position position="293"/>
    </location>
    <ligand>
        <name>pyridoxal 5'-phosphate</name>
        <dbReference type="ChEBI" id="CHEBI:597326"/>
    </ligand>
</feature>
<comment type="subunit">
    <text evidence="4">Homodimer.</text>
</comment>
<accession>A0A316ZLG9</accession>
<comment type="caution">
    <text evidence="4">Lacks conserved residue(s) required for the propagation of feature annotation.</text>
</comment>
<evidence type="ECO:0000256" key="2">
    <source>
        <dbReference type="ARBA" id="ARBA00022801"/>
    </source>
</evidence>
<keyword evidence="2 4" id="KW-0378">Hydrolase</keyword>
<dbReference type="EMBL" id="KZ819283">
    <property type="protein sequence ID" value="PWO01174.1"/>
    <property type="molecule type" value="Genomic_DNA"/>
</dbReference>
<dbReference type="PANTHER" id="PTHR14084:SF0">
    <property type="entry name" value="KYNURENINASE"/>
    <property type="match status" value="1"/>
</dbReference>
<keyword evidence="7" id="KW-1185">Reference proteome</keyword>
<evidence type="ECO:0000256" key="1">
    <source>
        <dbReference type="ARBA" id="ARBA00022642"/>
    </source>
</evidence>
<feature type="binding site" evidence="4">
    <location>
        <position position="341"/>
    </location>
    <ligand>
        <name>pyridoxal 5'-phosphate</name>
        <dbReference type="ChEBI" id="CHEBI:597326"/>
    </ligand>
</feature>
<dbReference type="GO" id="GO:0097053">
    <property type="term" value="P:L-kynurenine catabolic process"/>
    <property type="evidence" value="ECO:0007669"/>
    <property type="project" value="UniProtKB-UniRule"/>
</dbReference>
<evidence type="ECO:0000256" key="3">
    <source>
        <dbReference type="ARBA" id="ARBA00022898"/>
    </source>
</evidence>
<feature type="domain" description="Aminotransferase class V" evidence="5">
    <location>
        <begin position="221"/>
        <end position="310"/>
    </location>
</feature>
<dbReference type="UniPathway" id="UPA00334">
    <property type="reaction ID" value="UER00455"/>
</dbReference>
<comment type="similarity">
    <text evidence="4">Belongs to the kynureninase family.</text>
</comment>
<protein>
    <recommendedName>
        <fullName evidence="4">Kynureninase</fullName>
        <ecNumber evidence="4">3.7.1.3</ecNumber>
    </recommendedName>
    <alternativeName>
        <fullName evidence="4">Biosynthesis of nicotinic acid protein 5</fullName>
    </alternativeName>
    <alternativeName>
        <fullName evidence="4">L-kynurenine hydrolase</fullName>
    </alternativeName>
</protein>
<proteinExistence type="inferred from homology"/>
<organism evidence="6 7">
    <name type="scientific">Tilletiopsis washingtonensis</name>
    <dbReference type="NCBI Taxonomy" id="58919"/>
    <lineage>
        <taxon>Eukaryota</taxon>
        <taxon>Fungi</taxon>
        <taxon>Dikarya</taxon>
        <taxon>Basidiomycota</taxon>
        <taxon>Ustilaginomycotina</taxon>
        <taxon>Exobasidiomycetes</taxon>
        <taxon>Entylomatales</taxon>
        <taxon>Entylomatales incertae sedis</taxon>
        <taxon>Tilletiopsis</taxon>
    </lineage>
</organism>
<dbReference type="HAMAP" id="MF_01970">
    <property type="entry name" value="Kynureninase"/>
    <property type="match status" value="1"/>
</dbReference>
<feature type="binding site" evidence="4">
    <location>
        <position position="268"/>
    </location>
    <ligand>
        <name>pyridoxal 5'-phosphate</name>
        <dbReference type="ChEBI" id="CHEBI:597326"/>
    </ligand>
</feature>
<comment type="function">
    <text evidence="4">Catalyzes the cleavage of L-kynurenine (L-Kyn) and L-3-hydroxykynurenine (L-3OHKyn) into anthranilic acid (AA) and 3-hydroxyanthranilic acid (3-OHAA), respectively.</text>
</comment>
<feature type="binding site" evidence="4">
    <location>
        <position position="271"/>
    </location>
    <ligand>
        <name>pyridoxal 5'-phosphate</name>
        <dbReference type="ChEBI" id="CHEBI:597326"/>
    </ligand>
</feature>
<dbReference type="InterPro" id="IPR015422">
    <property type="entry name" value="PyrdxlP-dep_Trfase_small"/>
</dbReference>
<keyword evidence="1 4" id="KW-0662">Pyridine nucleotide biosynthesis</keyword>
<comment type="catalytic activity">
    <reaction evidence="4">
        <text>L-kynurenine + H2O = anthranilate + L-alanine + H(+)</text>
        <dbReference type="Rhea" id="RHEA:16813"/>
        <dbReference type="ChEBI" id="CHEBI:15377"/>
        <dbReference type="ChEBI" id="CHEBI:15378"/>
        <dbReference type="ChEBI" id="CHEBI:16567"/>
        <dbReference type="ChEBI" id="CHEBI:57959"/>
        <dbReference type="ChEBI" id="CHEBI:57972"/>
        <dbReference type="EC" id="3.7.1.3"/>
    </reaction>
</comment>
<dbReference type="InterPro" id="IPR015424">
    <property type="entry name" value="PyrdxlP-dep_Trfase"/>
</dbReference>
<dbReference type="GO" id="GO:0030170">
    <property type="term" value="F:pyridoxal phosphate binding"/>
    <property type="evidence" value="ECO:0007669"/>
    <property type="project" value="UniProtKB-UniRule"/>
</dbReference>
<gene>
    <name evidence="4" type="primary">BNA5</name>
    <name evidence="6" type="ORF">FA09DRAFT_327129</name>
</gene>
<dbReference type="OrthoDB" id="5978656at2759"/>
<feature type="binding site" evidence="4">
    <location>
        <position position="150"/>
    </location>
    <ligand>
        <name>pyridoxal 5'-phosphate</name>
        <dbReference type="ChEBI" id="CHEBI:597326"/>
    </ligand>
</feature>
<feature type="binding site" evidence="4">
    <location>
        <position position="151"/>
    </location>
    <ligand>
        <name>pyridoxal 5'-phosphate</name>
        <dbReference type="ChEBI" id="CHEBI:597326"/>
    </ligand>
</feature>
<dbReference type="GO" id="GO:0016740">
    <property type="term" value="F:transferase activity"/>
    <property type="evidence" value="ECO:0007669"/>
    <property type="project" value="UniProtKB-KW"/>
</dbReference>
<dbReference type="SUPFAM" id="SSF53383">
    <property type="entry name" value="PLP-dependent transferases"/>
    <property type="match status" value="1"/>
</dbReference>
<evidence type="ECO:0000313" key="7">
    <source>
        <dbReference type="Proteomes" id="UP000245946"/>
    </source>
</evidence>
<dbReference type="Gene3D" id="3.90.1150.10">
    <property type="entry name" value="Aspartate Aminotransferase, domain 1"/>
    <property type="match status" value="1"/>
</dbReference>
<evidence type="ECO:0000313" key="6">
    <source>
        <dbReference type="EMBL" id="PWO01174.1"/>
    </source>
</evidence>
<feature type="binding site" evidence="4">
    <location>
        <position position="369"/>
    </location>
    <ligand>
        <name>pyridoxal 5'-phosphate</name>
        <dbReference type="ChEBI" id="CHEBI:597326"/>
    </ligand>
</feature>
<comment type="cofactor">
    <cofactor evidence="4">
        <name>pyridoxal 5'-phosphate</name>
        <dbReference type="ChEBI" id="CHEBI:597326"/>
    </cofactor>
</comment>
<dbReference type="GO" id="GO:0030429">
    <property type="term" value="F:kynureninase activity"/>
    <property type="evidence" value="ECO:0007669"/>
    <property type="project" value="UniProtKB-UniRule"/>
</dbReference>
<keyword evidence="3 4" id="KW-0663">Pyridoxal phosphate</keyword>